<dbReference type="GeneID" id="25369732"/>
<dbReference type="RefSeq" id="XP_013342188.1">
    <property type="nucleotide sequence ID" value="XM_013486734.1"/>
</dbReference>
<keyword evidence="4" id="KW-1185">Reference proteome</keyword>
<feature type="compositionally biased region" description="Low complexity" evidence="1">
    <location>
        <begin position="293"/>
        <end position="304"/>
    </location>
</feature>
<dbReference type="CDD" id="cd17003">
    <property type="entry name" value="CID_Rtt103"/>
    <property type="match status" value="1"/>
</dbReference>
<dbReference type="SUPFAM" id="SSF48464">
    <property type="entry name" value="ENTH/VHS domain"/>
    <property type="match status" value="1"/>
</dbReference>
<dbReference type="STRING" id="1043005.A0A074Y7R9"/>
<dbReference type="InterPro" id="IPR047883">
    <property type="entry name" value="Rtt103-like_CID"/>
</dbReference>
<feature type="compositionally biased region" description="Low complexity" evidence="1">
    <location>
        <begin position="151"/>
        <end position="162"/>
    </location>
</feature>
<dbReference type="Gene3D" id="1.25.40.90">
    <property type="match status" value="1"/>
</dbReference>
<dbReference type="FunCoup" id="A0A074Y7R9">
    <property type="interactions" value="46"/>
</dbReference>
<dbReference type="PROSITE" id="PS51391">
    <property type="entry name" value="CID"/>
    <property type="match status" value="1"/>
</dbReference>
<dbReference type="InParanoid" id="A0A074Y7R9"/>
<dbReference type="FunFam" id="1.25.40.90:FF:000030">
    <property type="entry name" value="DUF618 domain protein"/>
    <property type="match status" value="1"/>
</dbReference>
<dbReference type="OMA" id="LWMQRLK"/>
<evidence type="ECO:0000313" key="3">
    <source>
        <dbReference type="EMBL" id="KEQ93735.1"/>
    </source>
</evidence>
<feature type="domain" description="CID" evidence="2">
    <location>
        <begin position="1"/>
        <end position="133"/>
    </location>
</feature>
<protein>
    <recommendedName>
        <fullName evidence="2">CID domain-containing protein</fullName>
    </recommendedName>
</protein>
<evidence type="ECO:0000313" key="4">
    <source>
        <dbReference type="Proteomes" id="UP000030641"/>
    </source>
</evidence>
<dbReference type="InterPro" id="IPR006569">
    <property type="entry name" value="CID_dom"/>
</dbReference>
<gene>
    <name evidence="3" type="ORF">AUEXF2481DRAFT_6324</name>
</gene>
<dbReference type="GO" id="GO:0099122">
    <property type="term" value="F:RNA polymerase II C-terminal domain binding"/>
    <property type="evidence" value="ECO:0007669"/>
    <property type="project" value="InterPro"/>
</dbReference>
<dbReference type="InterPro" id="IPR008942">
    <property type="entry name" value="ENTH_VHS"/>
</dbReference>
<evidence type="ECO:0000256" key="1">
    <source>
        <dbReference type="SAM" id="MobiDB-lite"/>
    </source>
</evidence>
<feature type="compositionally biased region" description="Polar residues" evidence="1">
    <location>
        <begin position="392"/>
        <end position="405"/>
    </location>
</feature>
<proteinExistence type="predicted"/>
<dbReference type="OrthoDB" id="10069473at2759"/>
<reference evidence="3 4" key="1">
    <citation type="journal article" date="2014" name="BMC Genomics">
        <title>Genome sequencing of four Aureobasidium pullulans varieties: biotechnological potential, stress tolerance, and description of new species.</title>
        <authorList>
            <person name="Gostin Ar C."/>
            <person name="Ohm R.A."/>
            <person name="Kogej T."/>
            <person name="Sonjak S."/>
            <person name="Turk M."/>
            <person name="Zajc J."/>
            <person name="Zalar P."/>
            <person name="Grube M."/>
            <person name="Sun H."/>
            <person name="Han J."/>
            <person name="Sharma A."/>
            <person name="Chiniquy J."/>
            <person name="Ngan C.Y."/>
            <person name="Lipzen A."/>
            <person name="Barry K."/>
            <person name="Grigoriev I.V."/>
            <person name="Gunde-Cimerman N."/>
        </authorList>
    </citation>
    <scope>NUCLEOTIDE SEQUENCE [LARGE SCALE GENOMIC DNA]</scope>
    <source>
        <strain evidence="3 4">EXF-2481</strain>
    </source>
</reference>
<accession>A0A074Y7R9</accession>
<sequence length="447" mass="47902">MAYADDAVRAKLSALNETQDSIVSVAQWIIFHRRHADRTAELWLERLKDSNPAKKLNLIYLANEVVQQSKARKKDDFLVAFSPIIAEATSLAYKSGTQDTGGKIRRVVEVWRQRNIFELAIQDATEKRLHEVDKSRTARSGGARLGGSLLGGTLSSTSSSSAVPPELQPLAQPQTTLTRSSAAAQPLLETANTEFAKLTDPNTPVPSPPVHAARLSSLLKTLASAEGAVNESLKARAELVAGLEKLLEANRSKLVQEEKTHSELSTRRATIEAKKKDVEDGIMRGLSADASAAVSSGASANPASPGHDGSPEVESFTPPPPDVENFTPDGSPEPAYPADDNAYDQDFLESSTFAADPMQEQEPKHTEPAPSFEPPPALQTSPPVMSEGANMLLSSLTRPASNSPAATADPRLKRRKMAHNSEMDDELFSNGEGVGLDEDVAAMLGAQ</sequence>
<dbReference type="Pfam" id="PF04818">
    <property type="entry name" value="CID"/>
    <property type="match status" value="1"/>
</dbReference>
<dbReference type="AlphaFoldDB" id="A0A074Y7R9"/>
<dbReference type="PANTHER" id="PTHR12460:SF0">
    <property type="entry name" value="CID DOMAIN-CONTAINING PROTEIN-RELATED"/>
    <property type="match status" value="1"/>
</dbReference>
<name>A0A074Y7R9_AURSE</name>
<feature type="region of interest" description="Disordered" evidence="1">
    <location>
        <begin position="293"/>
        <end position="447"/>
    </location>
</feature>
<dbReference type="Proteomes" id="UP000030641">
    <property type="component" value="Unassembled WGS sequence"/>
</dbReference>
<feature type="region of interest" description="Disordered" evidence="1">
    <location>
        <begin position="132"/>
        <end position="167"/>
    </location>
</feature>
<dbReference type="EMBL" id="KL584764">
    <property type="protein sequence ID" value="KEQ93735.1"/>
    <property type="molecule type" value="Genomic_DNA"/>
</dbReference>
<dbReference type="GO" id="GO:0031124">
    <property type="term" value="P:mRNA 3'-end processing"/>
    <property type="evidence" value="ECO:0007669"/>
    <property type="project" value="InterPro"/>
</dbReference>
<dbReference type="PANTHER" id="PTHR12460">
    <property type="entry name" value="CYCLIN-DEPENDENT KINASE INHIBITOR-RELATED PROTEIN"/>
    <property type="match status" value="1"/>
</dbReference>
<evidence type="ECO:0000259" key="2">
    <source>
        <dbReference type="PROSITE" id="PS51391"/>
    </source>
</evidence>
<dbReference type="SMART" id="SM00582">
    <property type="entry name" value="RPR"/>
    <property type="match status" value="1"/>
</dbReference>
<organism evidence="3 4">
    <name type="scientific">Aureobasidium subglaciale (strain EXF-2481)</name>
    <name type="common">Aureobasidium pullulans var. subglaciale</name>
    <dbReference type="NCBI Taxonomy" id="1043005"/>
    <lineage>
        <taxon>Eukaryota</taxon>
        <taxon>Fungi</taxon>
        <taxon>Dikarya</taxon>
        <taxon>Ascomycota</taxon>
        <taxon>Pezizomycotina</taxon>
        <taxon>Dothideomycetes</taxon>
        <taxon>Dothideomycetidae</taxon>
        <taxon>Dothideales</taxon>
        <taxon>Saccotheciaceae</taxon>
        <taxon>Aureobasidium</taxon>
    </lineage>
</organism>
<dbReference type="HOGENOM" id="CLU_042070_1_0_1"/>